<dbReference type="FunFam" id="1.20.1280.50:FF:000012">
    <property type="entry name" value="F-box only protein 9"/>
    <property type="match status" value="1"/>
</dbReference>
<reference evidence="10" key="1">
    <citation type="journal article" date="2013" name="PLoS ONE">
        <title>Gene expression in gut symbiotic organ of stinkbug affected by extracellular bacterial symbiont.</title>
        <authorList>
            <person name="Futahashi R."/>
            <person name="Tanaka K."/>
            <person name="Tanahashi M."/>
            <person name="Nikoh N."/>
            <person name="Kikuchi Y."/>
            <person name="Lee B.L."/>
            <person name="Fukatsu T."/>
        </authorList>
    </citation>
    <scope>NUCLEOTIDE SEQUENCE</scope>
    <source>
        <tissue evidence="10">Midgut</tissue>
    </source>
</reference>
<keyword evidence="4" id="KW-0963">Cytoplasm</keyword>
<evidence type="ECO:0000259" key="9">
    <source>
        <dbReference type="Pfam" id="PF19270"/>
    </source>
</evidence>
<dbReference type="PANTHER" id="PTHR12874:SF29">
    <property type="entry name" value="F-BOX ONLY PROTEIN 9"/>
    <property type="match status" value="1"/>
</dbReference>
<dbReference type="SUPFAM" id="SSF81383">
    <property type="entry name" value="F-box domain"/>
    <property type="match status" value="1"/>
</dbReference>
<accession>R4WQA9</accession>
<dbReference type="InterPro" id="IPR045464">
    <property type="entry name" value="Hrt3/FBXO9_C"/>
</dbReference>
<organism evidence="10">
    <name type="scientific">Riptortus pedestris</name>
    <name type="common">Bean bug</name>
    <dbReference type="NCBI Taxonomy" id="329032"/>
    <lineage>
        <taxon>Eukaryota</taxon>
        <taxon>Metazoa</taxon>
        <taxon>Ecdysozoa</taxon>
        <taxon>Arthropoda</taxon>
        <taxon>Hexapoda</taxon>
        <taxon>Insecta</taxon>
        <taxon>Pterygota</taxon>
        <taxon>Neoptera</taxon>
        <taxon>Paraneoptera</taxon>
        <taxon>Hemiptera</taxon>
        <taxon>Heteroptera</taxon>
        <taxon>Panheteroptera</taxon>
        <taxon>Pentatomomorpha</taxon>
        <taxon>Coreoidea</taxon>
        <taxon>Alydidae</taxon>
        <taxon>Riptortus</taxon>
    </lineage>
</organism>
<evidence type="ECO:0000256" key="5">
    <source>
        <dbReference type="ARBA" id="ARBA00022786"/>
    </source>
</evidence>
<proteinExistence type="evidence at transcript level"/>
<keyword evidence="5" id="KW-0833">Ubl conjugation pathway</keyword>
<dbReference type="Pfam" id="PF12937">
    <property type="entry name" value="F-box-like"/>
    <property type="match status" value="1"/>
</dbReference>
<dbReference type="GO" id="GO:0031146">
    <property type="term" value="P:SCF-dependent proteasomal ubiquitin-dependent protein catabolic process"/>
    <property type="evidence" value="ECO:0007669"/>
    <property type="project" value="TreeGrafter"/>
</dbReference>
<evidence type="ECO:0000256" key="7">
    <source>
        <dbReference type="SAM" id="MobiDB-lite"/>
    </source>
</evidence>
<comment type="pathway">
    <text evidence="2">Protein modification; protein ubiquitination.</text>
</comment>
<evidence type="ECO:0000256" key="3">
    <source>
        <dbReference type="ARBA" id="ARBA00019775"/>
    </source>
</evidence>
<comment type="subcellular location">
    <subcellularLocation>
        <location evidence="1">Cytoplasm</location>
    </subcellularLocation>
</comment>
<dbReference type="EMBL" id="AK417881">
    <property type="protein sequence ID" value="BAN21096.1"/>
    <property type="molecule type" value="mRNA"/>
</dbReference>
<dbReference type="CDD" id="cd22089">
    <property type="entry name" value="F-box_FBXO9"/>
    <property type="match status" value="1"/>
</dbReference>
<feature type="domain" description="F-box" evidence="8">
    <location>
        <begin position="101"/>
        <end position="150"/>
    </location>
</feature>
<sequence length="354" mass="41457">MGVEFENEGKLYEAIQYYRRAVQLVPDIELRIFQQSTQPVTDVLSEDEVPDELDEGDDELDEEEIPYKPGTDLMAHLLIVSLKHKKIPLCSPQHPTNATHISHLPMEIFLYILRWVVSSHLDMRSLEMCSEVCRGFYICCRDQEIWRIACTRIWGLKCGSIGVASRYLTWREMFIKRPRLCFEGCYISKTTYIRHGENSFQDQFYRPWHLVEYFRYLRFFPDGRVLSLTTPEAPVSSVNLLKTRTPPPRHPPIFVGYYRLSESTVSIVLMPGPDKSRNRSNSNSQTHSFHLELEITTYKKRLHGQLIWRGYSVFTKRNGVETNTPFDLPPARYPPFWFSRVKSYSSEANQPLCK</sequence>
<evidence type="ECO:0000256" key="2">
    <source>
        <dbReference type="ARBA" id="ARBA00004906"/>
    </source>
</evidence>
<dbReference type="Pfam" id="PF19270">
    <property type="entry name" value="FBO_C"/>
    <property type="match status" value="1"/>
</dbReference>
<dbReference type="GO" id="GO:0019005">
    <property type="term" value="C:SCF ubiquitin ligase complex"/>
    <property type="evidence" value="ECO:0007669"/>
    <property type="project" value="TreeGrafter"/>
</dbReference>
<feature type="region of interest" description="Disordered" evidence="7">
    <location>
        <begin position="43"/>
        <end position="62"/>
    </location>
</feature>
<evidence type="ECO:0000256" key="4">
    <source>
        <dbReference type="ARBA" id="ARBA00022490"/>
    </source>
</evidence>
<evidence type="ECO:0000313" key="10">
    <source>
        <dbReference type="EMBL" id="BAN21096.1"/>
    </source>
</evidence>
<name>R4WQA9_RIPPE</name>
<evidence type="ECO:0000256" key="1">
    <source>
        <dbReference type="ARBA" id="ARBA00004496"/>
    </source>
</evidence>
<dbReference type="InterPro" id="IPR036047">
    <property type="entry name" value="F-box-like_dom_sf"/>
</dbReference>
<dbReference type="GO" id="GO:0005737">
    <property type="term" value="C:cytoplasm"/>
    <property type="evidence" value="ECO:0007669"/>
    <property type="project" value="UniProtKB-SubCell"/>
</dbReference>
<evidence type="ECO:0000259" key="8">
    <source>
        <dbReference type="Pfam" id="PF12937"/>
    </source>
</evidence>
<feature type="compositionally biased region" description="Acidic residues" evidence="7">
    <location>
        <begin position="44"/>
        <end position="62"/>
    </location>
</feature>
<dbReference type="InterPro" id="IPR001810">
    <property type="entry name" value="F-box_dom"/>
</dbReference>
<evidence type="ECO:0000256" key="6">
    <source>
        <dbReference type="ARBA" id="ARBA00022803"/>
    </source>
</evidence>
<dbReference type="AlphaFoldDB" id="R4WQA9"/>
<dbReference type="PANTHER" id="PTHR12874">
    <property type="entry name" value="F-BOX ONLY PROTEIN 48-RELATED"/>
    <property type="match status" value="1"/>
</dbReference>
<keyword evidence="6" id="KW-0802">TPR repeat</keyword>
<feature type="domain" description="F-box protein Hrt3/FBXO9 C-terminal" evidence="9">
    <location>
        <begin position="169"/>
        <end position="271"/>
    </location>
</feature>
<protein>
    <recommendedName>
        <fullName evidence="3">F-box only protein 9</fullName>
    </recommendedName>
</protein>
<dbReference type="Gene3D" id="1.20.1280.50">
    <property type="match status" value="1"/>
</dbReference>